<protein>
    <submittedName>
        <fullName evidence="1">Uncharacterized protein</fullName>
    </submittedName>
</protein>
<name>A0A820RRR0_9BILA</name>
<dbReference type="Proteomes" id="UP000663844">
    <property type="component" value="Unassembled WGS sequence"/>
</dbReference>
<gene>
    <name evidence="1" type="ORF">OXD698_LOCUS53785</name>
</gene>
<dbReference type="AlphaFoldDB" id="A0A820RRR0"/>
<evidence type="ECO:0000313" key="2">
    <source>
        <dbReference type="Proteomes" id="UP000663844"/>
    </source>
</evidence>
<evidence type="ECO:0000313" key="1">
    <source>
        <dbReference type="EMBL" id="CAF4440448.1"/>
    </source>
</evidence>
<accession>A0A820RRR0</accession>
<reference evidence="1" key="1">
    <citation type="submission" date="2021-02" db="EMBL/GenBank/DDBJ databases">
        <authorList>
            <person name="Nowell W R."/>
        </authorList>
    </citation>
    <scope>NUCLEOTIDE SEQUENCE</scope>
</reference>
<comment type="caution">
    <text evidence="1">The sequence shown here is derived from an EMBL/GenBank/DDBJ whole genome shotgun (WGS) entry which is preliminary data.</text>
</comment>
<proteinExistence type="predicted"/>
<sequence length="68" mass="7672">MSEFTSSVSSQTASWFEFLLNPTLLDTFLTEDNLEITGTDLIIQFLISANLIEQKTKLKTATENPIFL</sequence>
<organism evidence="1 2">
    <name type="scientific">Adineta steineri</name>
    <dbReference type="NCBI Taxonomy" id="433720"/>
    <lineage>
        <taxon>Eukaryota</taxon>
        <taxon>Metazoa</taxon>
        <taxon>Spiralia</taxon>
        <taxon>Gnathifera</taxon>
        <taxon>Rotifera</taxon>
        <taxon>Eurotatoria</taxon>
        <taxon>Bdelloidea</taxon>
        <taxon>Adinetida</taxon>
        <taxon>Adinetidae</taxon>
        <taxon>Adineta</taxon>
    </lineage>
</organism>
<dbReference type="EMBL" id="CAJOAZ010031494">
    <property type="protein sequence ID" value="CAF4440448.1"/>
    <property type="molecule type" value="Genomic_DNA"/>
</dbReference>